<dbReference type="OrthoDB" id="294853at2759"/>
<evidence type="ECO:0000313" key="6">
    <source>
        <dbReference type="Proteomes" id="UP000270296"/>
    </source>
</evidence>
<evidence type="ECO:0000256" key="1">
    <source>
        <dbReference type="ARBA" id="ARBA00022448"/>
    </source>
</evidence>
<reference evidence="7" key="1">
    <citation type="submission" date="2016-06" db="UniProtKB">
        <authorList>
            <consortium name="WormBaseParasite"/>
        </authorList>
    </citation>
    <scope>IDENTIFICATION</scope>
</reference>
<dbReference type="InterPro" id="IPR032691">
    <property type="entry name" value="Mon2/Sec7/BIG1-like_HUS"/>
</dbReference>
<gene>
    <name evidence="5" type="ORF">SBAD_LOCUS5303</name>
</gene>
<evidence type="ECO:0000313" key="7">
    <source>
        <dbReference type="WBParaSite" id="SBAD_0000551901-mRNA-1"/>
    </source>
</evidence>
<dbReference type="GO" id="GO:0015031">
    <property type="term" value="P:protein transport"/>
    <property type="evidence" value="ECO:0007669"/>
    <property type="project" value="UniProtKB-KW"/>
</dbReference>
<dbReference type="Pfam" id="PF12783">
    <property type="entry name" value="Sec7-like_HUS"/>
    <property type="match status" value="1"/>
</dbReference>
<dbReference type="AlphaFoldDB" id="A0A183INV6"/>
<evidence type="ECO:0000259" key="4">
    <source>
        <dbReference type="Pfam" id="PF16213"/>
    </source>
</evidence>
<dbReference type="EMBL" id="UZAM01008898">
    <property type="protein sequence ID" value="VDP06878.1"/>
    <property type="molecule type" value="Genomic_DNA"/>
</dbReference>
<proteinExistence type="predicted"/>
<evidence type="ECO:0000256" key="2">
    <source>
        <dbReference type="ARBA" id="ARBA00022927"/>
    </source>
</evidence>
<dbReference type="Proteomes" id="UP000270296">
    <property type="component" value="Unassembled WGS sequence"/>
</dbReference>
<accession>A0A183INV6</accession>
<keyword evidence="2" id="KW-0653">Protein transport</keyword>
<sequence length="364" mass="41606">MADDADNTLAKKLVENLQGDLRALCSETKKKCPNIKGVSLDLLYSFFRCAHIILPFLLGCESKQPRLVQISLSGLHRLVSFHALNEVASVQLVDELWSLMESEIEELRILQTVALLISPERVVRGEALAKCLVICFRLNFTKDPTVVNTASATVRQLVCQVFERLRLEKPRELKINRARPPQAVSPFVSDAIMLFQDLCRLINGEPPFWLKNITEMTRTLGLDILEMILVQSSTEFLKRPEFTFLIKDQVCPMLIRLFSNMKHSAGQQHQMYAHPPPEVVSDKPYFPVTLRLLRLMGLLITRYYVVLTTECEIFLSLLIRFLDEEKLLWQRALAIELIEKIASYPELINLLAVFDAVGKNDNLL</sequence>
<dbReference type="SUPFAM" id="SSF48371">
    <property type="entry name" value="ARM repeat"/>
    <property type="match status" value="1"/>
</dbReference>
<organism evidence="7">
    <name type="scientific">Soboliphyme baturini</name>
    <dbReference type="NCBI Taxonomy" id="241478"/>
    <lineage>
        <taxon>Eukaryota</taxon>
        <taxon>Metazoa</taxon>
        <taxon>Ecdysozoa</taxon>
        <taxon>Nematoda</taxon>
        <taxon>Enoplea</taxon>
        <taxon>Dorylaimia</taxon>
        <taxon>Dioctophymatida</taxon>
        <taxon>Dioctophymatoidea</taxon>
        <taxon>Soboliphymatidae</taxon>
        <taxon>Soboliphyme</taxon>
    </lineage>
</organism>
<dbReference type="InterPro" id="IPR032629">
    <property type="entry name" value="DCB_dom"/>
</dbReference>
<evidence type="ECO:0000259" key="3">
    <source>
        <dbReference type="Pfam" id="PF12783"/>
    </source>
</evidence>
<feature type="domain" description="Mon2/Sec7/BIG1-like dimerisation and cyclophilin-binding" evidence="4">
    <location>
        <begin position="10"/>
        <end position="168"/>
    </location>
</feature>
<keyword evidence="6" id="KW-1185">Reference proteome</keyword>
<evidence type="ECO:0000313" key="5">
    <source>
        <dbReference type="EMBL" id="VDP06878.1"/>
    </source>
</evidence>
<name>A0A183INV6_9BILA</name>
<dbReference type="Pfam" id="PF16213">
    <property type="entry name" value="DCB"/>
    <property type="match status" value="1"/>
</dbReference>
<dbReference type="InterPro" id="IPR016024">
    <property type="entry name" value="ARM-type_fold"/>
</dbReference>
<dbReference type="WBParaSite" id="SBAD_0000551901-mRNA-1">
    <property type="protein sequence ID" value="SBAD_0000551901-mRNA-1"/>
    <property type="gene ID" value="SBAD_0000551901"/>
</dbReference>
<reference evidence="5 6" key="2">
    <citation type="submission" date="2018-11" db="EMBL/GenBank/DDBJ databases">
        <authorList>
            <consortium name="Pathogen Informatics"/>
        </authorList>
    </citation>
    <scope>NUCLEOTIDE SEQUENCE [LARGE SCALE GENOMIC DNA]</scope>
</reference>
<protein>
    <submittedName>
        <fullName evidence="7">Protein MON2 homolog</fullName>
    </submittedName>
</protein>
<keyword evidence="1" id="KW-0813">Transport</keyword>
<feature type="domain" description="Mon2/Sec7/BIG1-like HUS" evidence="3">
    <location>
        <begin position="188"/>
        <end position="349"/>
    </location>
</feature>